<comment type="similarity">
    <text evidence="1 2">Belongs to the OprB family.</text>
</comment>
<accession>A0A494TIW3</accession>
<keyword evidence="5" id="KW-1185">Reference proteome</keyword>
<reference evidence="4 5" key="1">
    <citation type="submission" date="2018-09" db="EMBL/GenBank/DDBJ databases">
        <title>Sphingomonas peninsula sp. nov., isolated from fildes peninsula, Antarctic soil.</title>
        <authorList>
            <person name="Yingchao G."/>
        </authorList>
    </citation>
    <scope>NUCLEOTIDE SEQUENCE [LARGE SCALE GENOMIC DNA]</scope>
    <source>
        <strain evidence="4 5">YZ-8</strain>
    </source>
</reference>
<protein>
    <submittedName>
        <fullName evidence="4">Uncharacterized protein</fullName>
    </submittedName>
</protein>
<dbReference type="GO" id="GO:0015288">
    <property type="term" value="F:porin activity"/>
    <property type="evidence" value="ECO:0007669"/>
    <property type="project" value="InterPro"/>
</dbReference>
<dbReference type="AlphaFoldDB" id="A0A494TIW3"/>
<gene>
    <name evidence="4" type="ORF">D3Y57_17740</name>
</gene>
<dbReference type="InterPro" id="IPR038673">
    <property type="entry name" value="OprB_sf"/>
</dbReference>
<sequence>MDLSGIVSRPLLCSLMLLLPSSHAFAQSQSPPAQPPAPPPPTFAEAGPWSFTGVLNVDGLANPEGGIAHGGKILTKAALSAGYDVAQQGHDGLTGLISLQYVNGTRYSLTNVGDVQGVDDIEATGAVRLYEAWLAHDYVDSSRGWKAGLIDLNTDFDTQETAALFLNSSDGVGPELSHSGRNGPSIFPTTALAVTAYYRPSPKFTVRAGIFDGTAGNPDRPGKFAIRLSGEDGLLLIAQIEHRFESGLRIEVGTWGTPPFSMVFIVSTSMATPSANNAVVAHTLRSKGRSSRVLRNGV</sequence>
<evidence type="ECO:0000313" key="4">
    <source>
        <dbReference type="EMBL" id="AYJ87434.1"/>
    </source>
</evidence>
<name>A0A494TIW3_SPHPE</name>
<proteinExistence type="inferred from homology"/>
<organism evidence="4 5">
    <name type="scientific">Sphingomonas paeninsulae</name>
    <dbReference type="NCBI Taxonomy" id="2319844"/>
    <lineage>
        <taxon>Bacteria</taxon>
        <taxon>Pseudomonadati</taxon>
        <taxon>Pseudomonadota</taxon>
        <taxon>Alphaproteobacteria</taxon>
        <taxon>Sphingomonadales</taxon>
        <taxon>Sphingomonadaceae</taxon>
        <taxon>Sphingomonas</taxon>
    </lineage>
</organism>
<dbReference type="Pfam" id="PF04966">
    <property type="entry name" value="OprB"/>
    <property type="match status" value="1"/>
</dbReference>
<evidence type="ECO:0000256" key="2">
    <source>
        <dbReference type="RuleBase" id="RU363072"/>
    </source>
</evidence>
<dbReference type="GO" id="GO:0016020">
    <property type="term" value="C:membrane"/>
    <property type="evidence" value="ECO:0007669"/>
    <property type="project" value="InterPro"/>
</dbReference>
<dbReference type="Proteomes" id="UP000276254">
    <property type="component" value="Chromosome"/>
</dbReference>
<evidence type="ECO:0000256" key="1">
    <source>
        <dbReference type="ARBA" id="ARBA00008769"/>
    </source>
</evidence>
<feature type="chain" id="PRO_5019621345" evidence="2">
    <location>
        <begin position="27"/>
        <end position="298"/>
    </location>
</feature>
<dbReference type="OrthoDB" id="177316at2"/>
<dbReference type="GO" id="GO:0008643">
    <property type="term" value="P:carbohydrate transport"/>
    <property type="evidence" value="ECO:0007669"/>
    <property type="project" value="InterPro"/>
</dbReference>
<dbReference type="InterPro" id="IPR007049">
    <property type="entry name" value="Carb-sel_porin_OprB"/>
</dbReference>
<evidence type="ECO:0000313" key="5">
    <source>
        <dbReference type="Proteomes" id="UP000276254"/>
    </source>
</evidence>
<keyword evidence="2" id="KW-0732">Signal</keyword>
<feature type="compositionally biased region" description="Pro residues" evidence="3">
    <location>
        <begin position="32"/>
        <end position="42"/>
    </location>
</feature>
<dbReference type="Gene3D" id="2.40.160.180">
    <property type="entry name" value="Carbohydrate-selective porin OprB"/>
    <property type="match status" value="1"/>
</dbReference>
<feature type="region of interest" description="Disordered" evidence="3">
    <location>
        <begin position="26"/>
        <end position="45"/>
    </location>
</feature>
<dbReference type="KEGG" id="spha:D3Y57_17740"/>
<evidence type="ECO:0000256" key="3">
    <source>
        <dbReference type="SAM" id="MobiDB-lite"/>
    </source>
</evidence>
<feature type="signal peptide" evidence="2">
    <location>
        <begin position="1"/>
        <end position="26"/>
    </location>
</feature>
<dbReference type="EMBL" id="CP032829">
    <property type="protein sequence ID" value="AYJ87434.1"/>
    <property type="molecule type" value="Genomic_DNA"/>
</dbReference>